<feature type="region of interest" description="Disordered" evidence="4">
    <location>
        <begin position="269"/>
        <end position="299"/>
    </location>
</feature>
<evidence type="ECO:0000259" key="5">
    <source>
        <dbReference type="PROSITE" id="PS51077"/>
    </source>
</evidence>
<keyword evidence="8" id="KW-1185">Reference proteome</keyword>
<dbReference type="EMBL" id="BAABBA010000030">
    <property type="protein sequence ID" value="GAA3510667.1"/>
    <property type="molecule type" value="Genomic_DNA"/>
</dbReference>
<feature type="domain" description="HTH iclR-type" evidence="5">
    <location>
        <begin position="6"/>
        <end position="67"/>
    </location>
</feature>
<dbReference type="PANTHER" id="PTHR30136">
    <property type="entry name" value="HELIX-TURN-HELIX TRANSCRIPTIONAL REGULATOR, ICLR FAMILY"/>
    <property type="match status" value="1"/>
</dbReference>
<dbReference type="Pfam" id="PF01614">
    <property type="entry name" value="IclR_C"/>
    <property type="match status" value="1"/>
</dbReference>
<name>A0ABP6UN90_9MICO</name>
<dbReference type="InterPro" id="IPR029016">
    <property type="entry name" value="GAF-like_dom_sf"/>
</dbReference>
<feature type="compositionally biased region" description="Polar residues" evidence="4">
    <location>
        <begin position="269"/>
        <end position="281"/>
    </location>
</feature>
<evidence type="ECO:0000313" key="7">
    <source>
        <dbReference type="EMBL" id="GAA3510667.1"/>
    </source>
</evidence>
<dbReference type="PROSITE" id="PS51078">
    <property type="entry name" value="ICLR_ED"/>
    <property type="match status" value="1"/>
</dbReference>
<gene>
    <name evidence="7" type="ORF">GCM10022262_38480</name>
</gene>
<dbReference type="InterPro" id="IPR005471">
    <property type="entry name" value="Tscrpt_reg_IclR_N"/>
</dbReference>
<sequence>MADPGETLVSRLVKILSAFQGGESVLTVASIARVTGIPVPSAHRLVNELVRWGLLERTPDRRVRIGLRLWELAVRNSPQMRLRDRALPYLESLQGAVRQHTQLSVLGGTDVVYIETLSATEGAAVSIVKVASRLPAAACAPGMVFAAFSSPDVYDAILSAIPRAFTPETPRRPEQLRKIIDNVRATGVAVANGWIHPDVTGVAVPIRDAYGEPAAALSILVPRGSDLVETCVPALRAAAHGISRSLRSERPSDPQLNLLEYMVRQGTTQAGVPASQPSVRHSSASMGAQGSSAAGTDTA</sequence>
<feature type="compositionally biased region" description="Low complexity" evidence="4">
    <location>
        <begin position="282"/>
        <end position="299"/>
    </location>
</feature>
<dbReference type="SMART" id="SM00346">
    <property type="entry name" value="HTH_ICLR"/>
    <property type="match status" value="1"/>
</dbReference>
<dbReference type="Gene3D" id="1.10.10.10">
    <property type="entry name" value="Winged helix-like DNA-binding domain superfamily/Winged helix DNA-binding domain"/>
    <property type="match status" value="1"/>
</dbReference>
<keyword evidence="3" id="KW-0804">Transcription</keyword>
<organism evidence="7 8">
    <name type="scientific">Georgenia daeguensis</name>
    <dbReference type="NCBI Taxonomy" id="908355"/>
    <lineage>
        <taxon>Bacteria</taxon>
        <taxon>Bacillati</taxon>
        <taxon>Actinomycetota</taxon>
        <taxon>Actinomycetes</taxon>
        <taxon>Micrococcales</taxon>
        <taxon>Bogoriellaceae</taxon>
        <taxon>Georgenia</taxon>
    </lineage>
</organism>
<evidence type="ECO:0000259" key="6">
    <source>
        <dbReference type="PROSITE" id="PS51078"/>
    </source>
</evidence>
<dbReference type="InterPro" id="IPR036390">
    <property type="entry name" value="WH_DNA-bd_sf"/>
</dbReference>
<dbReference type="InterPro" id="IPR050707">
    <property type="entry name" value="HTH_MetabolicPath_Reg"/>
</dbReference>
<dbReference type="RefSeq" id="WP_345044929.1">
    <property type="nucleotide sequence ID" value="NZ_BAABBA010000030.1"/>
</dbReference>
<dbReference type="SUPFAM" id="SSF55781">
    <property type="entry name" value="GAF domain-like"/>
    <property type="match status" value="1"/>
</dbReference>
<dbReference type="InterPro" id="IPR014757">
    <property type="entry name" value="Tscrpt_reg_IclR_C"/>
</dbReference>
<dbReference type="InterPro" id="IPR036388">
    <property type="entry name" value="WH-like_DNA-bd_sf"/>
</dbReference>
<evidence type="ECO:0000256" key="4">
    <source>
        <dbReference type="SAM" id="MobiDB-lite"/>
    </source>
</evidence>
<evidence type="ECO:0000313" key="8">
    <source>
        <dbReference type="Proteomes" id="UP001499841"/>
    </source>
</evidence>
<proteinExistence type="predicted"/>
<dbReference type="PANTHER" id="PTHR30136:SF24">
    <property type="entry name" value="HTH-TYPE TRANSCRIPTIONAL REPRESSOR ALLR"/>
    <property type="match status" value="1"/>
</dbReference>
<evidence type="ECO:0000256" key="3">
    <source>
        <dbReference type="ARBA" id="ARBA00023163"/>
    </source>
</evidence>
<protein>
    <submittedName>
        <fullName evidence="7">IclR family transcriptional regulator</fullName>
    </submittedName>
</protein>
<dbReference type="SUPFAM" id="SSF46785">
    <property type="entry name" value="Winged helix' DNA-binding domain"/>
    <property type="match status" value="1"/>
</dbReference>
<dbReference type="Proteomes" id="UP001499841">
    <property type="component" value="Unassembled WGS sequence"/>
</dbReference>
<feature type="domain" description="IclR-ED" evidence="6">
    <location>
        <begin position="68"/>
        <end position="248"/>
    </location>
</feature>
<dbReference type="Pfam" id="PF09339">
    <property type="entry name" value="HTH_IclR"/>
    <property type="match status" value="1"/>
</dbReference>
<dbReference type="PROSITE" id="PS51077">
    <property type="entry name" value="HTH_ICLR"/>
    <property type="match status" value="1"/>
</dbReference>
<accession>A0ABP6UN90</accession>
<keyword evidence="2" id="KW-0238">DNA-binding</keyword>
<dbReference type="Gene3D" id="3.30.450.40">
    <property type="match status" value="1"/>
</dbReference>
<evidence type="ECO:0000256" key="2">
    <source>
        <dbReference type="ARBA" id="ARBA00023125"/>
    </source>
</evidence>
<reference evidence="8" key="1">
    <citation type="journal article" date="2019" name="Int. J. Syst. Evol. Microbiol.">
        <title>The Global Catalogue of Microorganisms (GCM) 10K type strain sequencing project: providing services to taxonomists for standard genome sequencing and annotation.</title>
        <authorList>
            <consortium name="The Broad Institute Genomics Platform"/>
            <consortium name="The Broad Institute Genome Sequencing Center for Infectious Disease"/>
            <person name="Wu L."/>
            <person name="Ma J."/>
        </authorList>
    </citation>
    <scope>NUCLEOTIDE SEQUENCE [LARGE SCALE GENOMIC DNA]</scope>
    <source>
        <strain evidence="8">JCM 17459</strain>
    </source>
</reference>
<evidence type="ECO:0000256" key="1">
    <source>
        <dbReference type="ARBA" id="ARBA00023015"/>
    </source>
</evidence>
<keyword evidence="1" id="KW-0805">Transcription regulation</keyword>
<comment type="caution">
    <text evidence="7">The sequence shown here is derived from an EMBL/GenBank/DDBJ whole genome shotgun (WGS) entry which is preliminary data.</text>
</comment>